<gene>
    <name evidence="4" type="ORF">SEPCBS119000_002326</name>
</gene>
<feature type="region of interest" description="Disordered" evidence="1">
    <location>
        <begin position="267"/>
        <end position="310"/>
    </location>
</feature>
<comment type="caution">
    <text evidence="4">The sequence shown here is derived from an EMBL/GenBank/DDBJ whole genome shotgun (WGS) entry which is preliminary data.</text>
</comment>
<accession>A0ABP0DHA1</accession>
<evidence type="ECO:0000256" key="2">
    <source>
        <dbReference type="SAM" id="Phobius"/>
    </source>
</evidence>
<dbReference type="InterPro" id="IPR051009">
    <property type="entry name" value="PRM"/>
</dbReference>
<feature type="chain" id="PRO_5046924835" description="Csi2 protein" evidence="3">
    <location>
        <begin position="30"/>
        <end position="425"/>
    </location>
</feature>
<keyword evidence="2" id="KW-1133">Transmembrane helix</keyword>
<dbReference type="Proteomes" id="UP001642502">
    <property type="component" value="Unassembled WGS sequence"/>
</dbReference>
<dbReference type="PANTHER" id="PTHR36089">
    <property type="entry name" value="CHITIN SYNTHASE 3 COMPLEX PROTEIN CSI2-RELATED"/>
    <property type="match status" value="1"/>
</dbReference>
<feature type="region of interest" description="Disordered" evidence="1">
    <location>
        <begin position="331"/>
        <end position="373"/>
    </location>
</feature>
<keyword evidence="5" id="KW-1185">Reference proteome</keyword>
<keyword evidence="2" id="KW-0812">Transmembrane</keyword>
<evidence type="ECO:0000313" key="4">
    <source>
        <dbReference type="EMBL" id="CAK7267013.1"/>
    </source>
</evidence>
<dbReference type="EMBL" id="CAWUON010000023">
    <property type="protein sequence ID" value="CAK7267013.1"/>
    <property type="molecule type" value="Genomic_DNA"/>
</dbReference>
<feature type="transmembrane region" description="Helical" evidence="2">
    <location>
        <begin position="193"/>
        <end position="219"/>
    </location>
</feature>
<feature type="compositionally biased region" description="Low complexity" evidence="1">
    <location>
        <begin position="33"/>
        <end position="75"/>
    </location>
</feature>
<feature type="compositionally biased region" description="Low complexity" evidence="1">
    <location>
        <begin position="82"/>
        <end position="102"/>
    </location>
</feature>
<feature type="compositionally biased region" description="Polar residues" evidence="1">
    <location>
        <begin position="280"/>
        <end position="295"/>
    </location>
</feature>
<proteinExistence type="predicted"/>
<name>A0ABP0DHA1_9PEZI</name>
<keyword evidence="2" id="KW-0472">Membrane</keyword>
<evidence type="ECO:0008006" key="6">
    <source>
        <dbReference type="Google" id="ProtNLM"/>
    </source>
</evidence>
<dbReference type="PANTHER" id="PTHR36089:SF1">
    <property type="entry name" value="CHITIN SYNTHASE 3 COMPLEX PROTEIN CSI2-RELATED"/>
    <property type="match status" value="1"/>
</dbReference>
<feature type="region of interest" description="Disordered" evidence="1">
    <location>
        <begin position="130"/>
        <end position="149"/>
    </location>
</feature>
<evidence type="ECO:0000256" key="3">
    <source>
        <dbReference type="SAM" id="SignalP"/>
    </source>
</evidence>
<keyword evidence="3" id="KW-0732">Signal</keyword>
<evidence type="ECO:0000256" key="1">
    <source>
        <dbReference type="SAM" id="MobiDB-lite"/>
    </source>
</evidence>
<feature type="signal peptide" evidence="3">
    <location>
        <begin position="1"/>
        <end position="29"/>
    </location>
</feature>
<feature type="region of interest" description="Disordered" evidence="1">
    <location>
        <begin position="33"/>
        <end position="123"/>
    </location>
</feature>
<protein>
    <recommendedName>
        <fullName evidence="6">Csi2 protein</fullName>
    </recommendedName>
</protein>
<feature type="compositionally biased region" description="Polar residues" evidence="1">
    <location>
        <begin position="409"/>
        <end position="419"/>
    </location>
</feature>
<organism evidence="4 5">
    <name type="scientific">Sporothrix epigloea</name>
    <dbReference type="NCBI Taxonomy" id="1892477"/>
    <lineage>
        <taxon>Eukaryota</taxon>
        <taxon>Fungi</taxon>
        <taxon>Dikarya</taxon>
        <taxon>Ascomycota</taxon>
        <taxon>Pezizomycotina</taxon>
        <taxon>Sordariomycetes</taxon>
        <taxon>Sordariomycetidae</taxon>
        <taxon>Ophiostomatales</taxon>
        <taxon>Ophiostomataceae</taxon>
        <taxon>Sporothrix</taxon>
    </lineage>
</organism>
<sequence>MARSRVSLRGALFFSALLTVSMFSAGTLAADSATKATTPAAQKTANAKSAPAPAESKPAAKTTQAKPAPAKSTAAMPVISTPAAAKSSAAPAPPASSQQAPPKESDSPSAAPPPKASETASKQKTVAITATGGQQPSDTGAIPTLTSSVAPPKLDLPTLPPNAGGVPNYPAPSVPPTQNAPFMQHSNLPDGTVFIAVGAILGGFGAALLIWRAIVAYLLHRSIARAALAQHVANDKAAFAPPAAPFYMYSDRDSSLNLGGSGVGGSSAALSARGVRRTNRGPTPSATPSQTNLFFSPTAPGASNLGASSNRDSRLLPSGFYAAGSALPAGAGQSINMSNLRPDSRHGRNIGPSPPDSPNFGPMRTNLASRNMSGSSVNLAGPISGRAPSAFLDDLLDEQPSLFPPGTGPSHNRTYSHSSHGGGRY</sequence>
<reference evidence="4 5" key="1">
    <citation type="submission" date="2024-01" db="EMBL/GenBank/DDBJ databases">
        <authorList>
            <person name="Allen C."/>
            <person name="Tagirdzhanova G."/>
        </authorList>
    </citation>
    <scope>NUCLEOTIDE SEQUENCE [LARGE SCALE GENOMIC DNA]</scope>
    <source>
        <strain evidence="4 5">CBS 119000</strain>
    </source>
</reference>
<evidence type="ECO:0000313" key="5">
    <source>
        <dbReference type="Proteomes" id="UP001642502"/>
    </source>
</evidence>
<feature type="region of interest" description="Disordered" evidence="1">
    <location>
        <begin position="397"/>
        <end position="425"/>
    </location>
</feature>